<dbReference type="InterPro" id="IPR005024">
    <property type="entry name" value="Snf7_fam"/>
</dbReference>
<evidence type="ECO:0000256" key="5">
    <source>
        <dbReference type="SAM" id="MobiDB-lite"/>
    </source>
</evidence>
<reference evidence="6" key="1">
    <citation type="submission" date="2017-08" db="EMBL/GenBank/DDBJ databases">
        <authorList>
            <person name="Polle J.E."/>
            <person name="Barry K."/>
            <person name="Cushman J."/>
            <person name="Schmutz J."/>
            <person name="Tran D."/>
            <person name="Hathwaick L.T."/>
            <person name="Yim W.C."/>
            <person name="Jenkins J."/>
            <person name="Mckie-Krisberg Z.M."/>
            <person name="Prochnik S."/>
            <person name="Lindquist E."/>
            <person name="Dockter R.B."/>
            <person name="Adam C."/>
            <person name="Molina H."/>
            <person name="Bunkerborg J."/>
            <person name="Jin E."/>
            <person name="Buchheim M."/>
            <person name="Magnuson J."/>
        </authorList>
    </citation>
    <scope>NUCLEOTIDE SEQUENCE</scope>
    <source>
        <strain evidence="6">CCAP 19/18</strain>
    </source>
</reference>
<keyword evidence="7" id="KW-1185">Reference proteome</keyword>
<dbReference type="Pfam" id="PF03357">
    <property type="entry name" value="Snf7"/>
    <property type="match status" value="1"/>
</dbReference>
<gene>
    <name evidence="6" type="ORF">DUNSADRAFT_18397</name>
</gene>
<protein>
    <submittedName>
        <fullName evidence="6">Component of the ESCRT-III complex</fullName>
    </submittedName>
</protein>
<comment type="subcellular location">
    <subcellularLocation>
        <location evidence="1">Endosome</location>
    </subcellularLocation>
</comment>
<evidence type="ECO:0000313" key="6">
    <source>
        <dbReference type="EMBL" id="KAF5839854.1"/>
    </source>
</evidence>
<comment type="caution">
    <text evidence="6">The sequence shown here is derived from an EMBL/GenBank/DDBJ whole genome shotgun (WGS) entry which is preliminary data.</text>
</comment>
<dbReference type="Gene3D" id="6.10.250.1710">
    <property type="match status" value="1"/>
</dbReference>
<evidence type="ECO:0000256" key="2">
    <source>
        <dbReference type="ARBA" id="ARBA00006190"/>
    </source>
</evidence>
<dbReference type="Proteomes" id="UP000815325">
    <property type="component" value="Unassembled WGS sequence"/>
</dbReference>
<dbReference type="EMBL" id="MU069530">
    <property type="protein sequence ID" value="KAF5839854.1"/>
    <property type="molecule type" value="Genomic_DNA"/>
</dbReference>
<dbReference type="PANTHER" id="PTHR22761:SF10">
    <property type="entry name" value="GH13992P"/>
    <property type="match status" value="1"/>
</dbReference>
<comment type="similarity">
    <text evidence="2">Belongs to the SNF7 family.</text>
</comment>
<dbReference type="PANTHER" id="PTHR22761">
    <property type="entry name" value="CHARGED MULTIVESICULAR BODY PROTEIN"/>
    <property type="match status" value="1"/>
</dbReference>
<feature type="region of interest" description="Disordered" evidence="5">
    <location>
        <begin position="1"/>
        <end position="27"/>
    </location>
</feature>
<evidence type="ECO:0000256" key="3">
    <source>
        <dbReference type="ARBA" id="ARBA00022753"/>
    </source>
</evidence>
<keyword evidence="4" id="KW-0175">Coiled coil</keyword>
<organism evidence="6 7">
    <name type="scientific">Dunaliella salina</name>
    <name type="common">Green alga</name>
    <name type="synonym">Protococcus salinus</name>
    <dbReference type="NCBI Taxonomy" id="3046"/>
    <lineage>
        <taxon>Eukaryota</taxon>
        <taxon>Viridiplantae</taxon>
        <taxon>Chlorophyta</taxon>
        <taxon>core chlorophytes</taxon>
        <taxon>Chlorophyceae</taxon>
        <taxon>CS clade</taxon>
        <taxon>Chlamydomonadales</taxon>
        <taxon>Dunaliellaceae</taxon>
        <taxon>Dunaliella</taxon>
    </lineage>
</organism>
<evidence type="ECO:0000256" key="4">
    <source>
        <dbReference type="SAM" id="Coils"/>
    </source>
</evidence>
<feature type="coiled-coil region" evidence="4">
    <location>
        <begin position="33"/>
        <end position="67"/>
    </location>
</feature>
<keyword evidence="3" id="KW-0967">Endosome</keyword>
<evidence type="ECO:0000256" key="1">
    <source>
        <dbReference type="ARBA" id="ARBA00004177"/>
    </source>
</evidence>
<dbReference type="Gene3D" id="1.10.287.1060">
    <property type="entry name" value="ESAT-6-like"/>
    <property type="match status" value="1"/>
</dbReference>
<accession>A0ABQ7GZ40</accession>
<name>A0ABQ7GZ40_DUNSA</name>
<feature type="compositionally biased region" description="Low complexity" evidence="5">
    <location>
        <begin position="199"/>
        <end position="217"/>
    </location>
</feature>
<proteinExistence type="inferred from homology"/>
<sequence>MFKRLFGSSDKGGSSAPPPQPGGQVAKRTIDTIQSLADHEEQLEKRKELLEKRMEGELQKARDYNNQKKKSQALQCLKKKKMLENEVGKIDNMIMRVIEQRNMMEGQRTTVEVVSTMHRAAMDSKQNMKAMKIENVDKVMDEINESNEQMTQINDVMANPIGGARDIDEDELNEELEMLEETELDQQLLQPAATPSYTPKQPQQEQQQLPSVPQRQQKAPPKKTQEEEELEALQAEMAL</sequence>
<evidence type="ECO:0000313" key="7">
    <source>
        <dbReference type="Proteomes" id="UP000815325"/>
    </source>
</evidence>
<feature type="region of interest" description="Disordered" evidence="5">
    <location>
        <begin position="184"/>
        <end position="239"/>
    </location>
</feature>